<dbReference type="GO" id="GO:0003676">
    <property type="term" value="F:nucleic acid binding"/>
    <property type="evidence" value="ECO:0007669"/>
    <property type="project" value="InterPro"/>
</dbReference>
<proteinExistence type="predicted"/>
<evidence type="ECO:0000313" key="2">
    <source>
        <dbReference type="Proteomes" id="UP000507245"/>
    </source>
</evidence>
<dbReference type="PANTHER" id="PTHR45835">
    <property type="entry name" value="YALI0A06105P"/>
    <property type="match status" value="1"/>
</dbReference>
<dbReference type="InterPro" id="IPR012337">
    <property type="entry name" value="RNaseH-like_sf"/>
</dbReference>
<dbReference type="OrthoDB" id="1738613at2759"/>
<dbReference type="Gene3D" id="3.30.420.10">
    <property type="entry name" value="Ribonuclease H-like superfamily/Ribonuclease H"/>
    <property type="match status" value="1"/>
</dbReference>
<reference evidence="2" key="1">
    <citation type="journal article" date="2020" name="Genome Biol.">
        <title>Gamete binning: chromosome-level and haplotype-resolved genome assembly enabled by high-throughput single-cell sequencing of gamete genomes.</title>
        <authorList>
            <person name="Campoy J.A."/>
            <person name="Sun H."/>
            <person name="Goel M."/>
            <person name="Jiao W.-B."/>
            <person name="Folz-Donahue K."/>
            <person name="Wang N."/>
            <person name="Rubio M."/>
            <person name="Liu C."/>
            <person name="Kukat C."/>
            <person name="Ruiz D."/>
            <person name="Huettel B."/>
            <person name="Schneeberger K."/>
        </authorList>
    </citation>
    <scope>NUCLEOTIDE SEQUENCE [LARGE SCALE GENOMIC DNA]</scope>
    <source>
        <strain evidence="2">cv. Rojo Pasion</strain>
    </source>
</reference>
<name>A0A6J5XXX5_PRUAR</name>
<accession>A0A6J5XXX5</accession>
<protein>
    <recommendedName>
        <fullName evidence="3">Integrase catalytic domain-containing protein</fullName>
    </recommendedName>
</protein>
<gene>
    <name evidence="1" type="ORF">ORAREDHAP_LOCUS43773</name>
</gene>
<evidence type="ECO:0000313" key="1">
    <source>
        <dbReference type="EMBL" id="CAB4317112.1"/>
    </source>
</evidence>
<dbReference type="InterPro" id="IPR036397">
    <property type="entry name" value="RNaseH_sf"/>
</dbReference>
<dbReference type="PANTHER" id="PTHR45835:SF99">
    <property type="entry name" value="CHROMO DOMAIN-CONTAINING PROTEIN-RELATED"/>
    <property type="match status" value="1"/>
</dbReference>
<keyword evidence="2" id="KW-1185">Reference proteome</keyword>
<dbReference type="SUPFAM" id="SSF53098">
    <property type="entry name" value="Ribonuclease H-like"/>
    <property type="match status" value="1"/>
</dbReference>
<dbReference type="EMBL" id="CAEKKB010000007">
    <property type="protein sequence ID" value="CAB4317112.1"/>
    <property type="molecule type" value="Genomic_DNA"/>
</dbReference>
<evidence type="ECO:0008006" key="3">
    <source>
        <dbReference type="Google" id="ProtNLM"/>
    </source>
</evidence>
<sequence length="160" mass="18641">MDFVFKLPRTSRGSIGHEGIWMIVDQLTKSTHFLPIKETYSLMKLAKLFVDEIMRLHGAPVSIVSNRDARFTSRFWKCLHKAMGTRLRTIQTLEDMLRSCVLQLKDGWDTHLALVEFAYNNSYHSNIKMAPYDVLYGRQCRTPICWNEVGDRKVENVKCI</sequence>
<dbReference type="AlphaFoldDB" id="A0A6J5XXX5"/>
<dbReference type="Proteomes" id="UP000507245">
    <property type="component" value="Unassembled WGS sequence"/>
</dbReference>
<organism evidence="1 2">
    <name type="scientific">Prunus armeniaca</name>
    <name type="common">Apricot</name>
    <name type="synonym">Armeniaca vulgaris</name>
    <dbReference type="NCBI Taxonomy" id="36596"/>
    <lineage>
        <taxon>Eukaryota</taxon>
        <taxon>Viridiplantae</taxon>
        <taxon>Streptophyta</taxon>
        <taxon>Embryophyta</taxon>
        <taxon>Tracheophyta</taxon>
        <taxon>Spermatophyta</taxon>
        <taxon>Magnoliopsida</taxon>
        <taxon>eudicotyledons</taxon>
        <taxon>Gunneridae</taxon>
        <taxon>Pentapetalae</taxon>
        <taxon>rosids</taxon>
        <taxon>fabids</taxon>
        <taxon>Rosales</taxon>
        <taxon>Rosaceae</taxon>
        <taxon>Amygdaloideae</taxon>
        <taxon>Amygdaleae</taxon>
        <taxon>Prunus</taxon>
    </lineage>
</organism>